<dbReference type="Pfam" id="PF00440">
    <property type="entry name" value="TetR_N"/>
    <property type="match status" value="1"/>
</dbReference>
<reference evidence="4 5" key="1">
    <citation type="submission" date="2019-03" db="EMBL/GenBank/DDBJ databases">
        <title>Genomic Encyclopedia of Type Strains, Phase III (KMG-III): the genomes of soil and plant-associated and newly described type strains.</title>
        <authorList>
            <person name="Whitman W."/>
        </authorList>
    </citation>
    <scope>NUCLEOTIDE SEQUENCE [LARGE SCALE GENOMIC DNA]</scope>
    <source>
        <strain evidence="4 5">CECT 7378</strain>
    </source>
</reference>
<feature type="domain" description="HTH tetR-type" evidence="3">
    <location>
        <begin position="57"/>
        <end position="117"/>
    </location>
</feature>
<evidence type="ECO:0000256" key="2">
    <source>
        <dbReference type="PROSITE-ProRule" id="PRU00335"/>
    </source>
</evidence>
<dbReference type="NCBIfam" id="NF011584">
    <property type="entry name" value="PRK15008.1"/>
    <property type="match status" value="1"/>
</dbReference>
<dbReference type="SUPFAM" id="SSF48498">
    <property type="entry name" value="Tetracyclin repressor-like, C-terminal domain"/>
    <property type="match status" value="1"/>
</dbReference>
<dbReference type="InterPro" id="IPR050109">
    <property type="entry name" value="HTH-type_TetR-like_transc_reg"/>
</dbReference>
<organism evidence="4 5">
    <name type="scientific">Marinomonas balearica</name>
    <dbReference type="NCBI Taxonomy" id="491947"/>
    <lineage>
        <taxon>Bacteria</taxon>
        <taxon>Pseudomonadati</taxon>
        <taxon>Pseudomonadota</taxon>
        <taxon>Gammaproteobacteria</taxon>
        <taxon>Oceanospirillales</taxon>
        <taxon>Oceanospirillaceae</taxon>
        <taxon>Marinomonas</taxon>
    </lineage>
</organism>
<dbReference type="Pfam" id="PF08362">
    <property type="entry name" value="TetR_C_3"/>
    <property type="match status" value="1"/>
</dbReference>
<gene>
    <name evidence="4" type="ORF">DFP79_0488</name>
</gene>
<dbReference type="PRINTS" id="PR00455">
    <property type="entry name" value="HTHTETR"/>
</dbReference>
<dbReference type="GO" id="GO:0045892">
    <property type="term" value="P:negative regulation of DNA-templated transcription"/>
    <property type="evidence" value="ECO:0007669"/>
    <property type="project" value="InterPro"/>
</dbReference>
<evidence type="ECO:0000259" key="3">
    <source>
        <dbReference type="PROSITE" id="PS50977"/>
    </source>
</evidence>
<keyword evidence="1 2" id="KW-0238">DNA-binding</keyword>
<dbReference type="PANTHER" id="PTHR30328">
    <property type="entry name" value="TRANSCRIPTIONAL REPRESSOR"/>
    <property type="match status" value="1"/>
</dbReference>
<dbReference type="GO" id="GO:0003677">
    <property type="term" value="F:DNA binding"/>
    <property type="evidence" value="ECO:0007669"/>
    <property type="project" value="UniProtKB-UniRule"/>
</dbReference>
<keyword evidence="5" id="KW-1185">Reference proteome</keyword>
<dbReference type="EMBL" id="SNXC01000009">
    <property type="protein sequence ID" value="TDO99505.1"/>
    <property type="molecule type" value="Genomic_DNA"/>
</dbReference>
<feature type="DNA-binding region" description="H-T-H motif" evidence="2">
    <location>
        <begin position="80"/>
        <end position="99"/>
    </location>
</feature>
<protein>
    <submittedName>
        <fullName evidence="4">TetR family transcriptional regulator</fullName>
    </submittedName>
</protein>
<name>A0A4R6ME50_9GAMM</name>
<proteinExistence type="predicted"/>
<dbReference type="InterPro" id="IPR036271">
    <property type="entry name" value="Tet_transcr_reg_TetR-rel_C_sf"/>
</dbReference>
<evidence type="ECO:0000313" key="5">
    <source>
        <dbReference type="Proteomes" id="UP000294656"/>
    </source>
</evidence>
<evidence type="ECO:0000313" key="4">
    <source>
        <dbReference type="EMBL" id="TDO99505.1"/>
    </source>
</evidence>
<sequence length="256" mass="29392">MSRPFRLDTKMLGKGRRFITTEVRSMSSDNVTPETHKTKPERAFSVDTVRRRSEAKQSKQNRIMEAALTLFSRYGLGGTSIDQVAELADVSKSNLLYHFNSKEQLYIEVIKRVLDVWITPLAGFSEDQEPMEAISNYIRIKLEMSRDFPEESRLFCMEVVQGAPLLSDELKTPLHDLVETKVSVINAWIKAGKMKRIDPYHLLFSIWATTQHYADFAVQIEAITGKNLNNKAFFDETLNTLYQLILNGIKTQHIDD</sequence>
<accession>A0A4R6ME50</accession>
<evidence type="ECO:0000256" key="1">
    <source>
        <dbReference type="ARBA" id="ARBA00023125"/>
    </source>
</evidence>
<dbReference type="InterPro" id="IPR001647">
    <property type="entry name" value="HTH_TetR"/>
</dbReference>
<dbReference type="InterPro" id="IPR009057">
    <property type="entry name" value="Homeodomain-like_sf"/>
</dbReference>
<dbReference type="AlphaFoldDB" id="A0A4R6ME50"/>
<dbReference type="InterPro" id="IPR013573">
    <property type="entry name" value="Tscrpt_reg_YcdC_C"/>
</dbReference>
<dbReference type="Gene3D" id="1.10.357.10">
    <property type="entry name" value="Tetracycline Repressor, domain 2"/>
    <property type="match status" value="1"/>
</dbReference>
<dbReference type="PANTHER" id="PTHR30328:SF54">
    <property type="entry name" value="HTH-TYPE TRANSCRIPTIONAL REPRESSOR SCO4008"/>
    <property type="match status" value="1"/>
</dbReference>
<dbReference type="Gene3D" id="1.10.10.60">
    <property type="entry name" value="Homeodomain-like"/>
    <property type="match status" value="1"/>
</dbReference>
<dbReference type="PROSITE" id="PS50977">
    <property type="entry name" value="HTH_TETR_2"/>
    <property type="match status" value="1"/>
</dbReference>
<dbReference type="Proteomes" id="UP000294656">
    <property type="component" value="Unassembled WGS sequence"/>
</dbReference>
<dbReference type="SUPFAM" id="SSF46689">
    <property type="entry name" value="Homeodomain-like"/>
    <property type="match status" value="1"/>
</dbReference>
<comment type="caution">
    <text evidence="4">The sequence shown here is derived from an EMBL/GenBank/DDBJ whole genome shotgun (WGS) entry which is preliminary data.</text>
</comment>